<gene>
    <name evidence="2" type="ORF">GCM10007301_17200</name>
</gene>
<feature type="transmembrane region" description="Helical" evidence="1">
    <location>
        <begin position="67"/>
        <end position="92"/>
    </location>
</feature>
<protein>
    <recommendedName>
        <fullName evidence="4">TPM domain-containing protein</fullName>
    </recommendedName>
</protein>
<accession>A0A917F9C1</accession>
<dbReference type="EMBL" id="BMCT01000001">
    <property type="protein sequence ID" value="GGF58042.1"/>
    <property type="molecule type" value="Genomic_DNA"/>
</dbReference>
<dbReference type="Proteomes" id="UP000606044">
    <property type="component" value="Unassembled WGS sequence"/>
</dbReference>
<keyword evidence="1" id="KW-0812">Transmembrane</keyword>
<feature type="transmembrane region" description="Helical" evidence="1">
    <location>
        <begin position="33"/>
        <end position="55"/>
    </location>
</feature>
<sequence length="203" mass="21389">MDQDARTRIEQAVMAAEARTSAEIRVVVLNRPAAPVTLHVVALAACVALVLPWPLAFLFPHRAMDLFAVQALLFVVLGGLLLGVPALAQLAIPRAVRRMAVRAAALDRFLALGIHLTESRTGLMILVAVPDRMVEVVADAEVMTKLGQGFCDEVVLAVSRGGAGGDIAAGLVEGVNHCGKRLSETFPEVPGGRNALPDHVVLA</sequence>
<evidence type="ECO:0000313" key="2">
    <source>
        <dbReference type="EMBL" id="GGF58042.1"/>
    </source>
</evidence>
<dbReference type="PANTHER" id="PTHR30373:SF8">
    <property type="entry name" value="BLL7265 PROTEIN"/>
    <property type="match status" value="1"/>
</dbReference>
<keyword evidence="1" id="KW-1133">Transmembrane helix</keyword>
<dbReference type="AlphaFoldDB" id="A0A917F9C1"/>
<comment type="caution">
    <text evidence="2">The sequence shown here is derived from an EMBL/GenBank/DDBJ whole genome shotgun (WGS) entry which is preliminary data.</text>
</comment>
<keyword evidence="3" id="KW-1185">Reference proteome</keyword>
<keyword evidence="1" id="KW-0472">Membrane</keyword>
<reference evidence="2" key="2">
    <citation type="submission" date="2020-09" db="EMBL/GenBank/DDBJ databases">
        <authorList>
            <person name="Sun Q."/>
            <person name="Sedlacek I."/>
        </authorList>
    </citation>
    <scope>NUCLEOTIDE SEQUENCE</scope>
    <source>
        <strain evidence="2">CCM 7897</strain>
    </source>
</reference>
<evidence type="ECO:0000256" key="1">
    <source>
        <dbReference type="SAM" id="Phobius"/>
    </source>
</evidence>
<reference evidence="2" key="1">
    <citation type="journal article" date="2014" name="Int. J. Syst. Evol. Microbiol.">
        <title>Complete genome sequence of Corynebacterium casei LMG S-19264T (=DSM 44701T), isolated from a smear-ripened cheese.</title>
        <authorList>
            <consortium name="US DOE Joint Genome Institute (JGI-PGF)"/>
            <person name="Walter F."/>
            <person name="Albersmeier A."/>
            <person name="Kalinowski J."/>
            <person name="Ruckert C."/>
        </authorList>
    </citation>
    <scope>NUCLEOTIDE SEQUENCE</scope>
    <source>
        <strain evidence="2">CCM 7897</strain>
    </source>
</reference>
<dbReference type="Gene3D" id="3.10.310.50">
    <property type="match status" value="1"/>
</dbReference>
<name>A0A917F9C1_9HYPH</name>
<proteinExistence type="predicted"/>
<evidence type="ECO:0008006" key="4">
    <source>
        <dbReference type="Google" id="ProtNLM"/>
    </source>
</evidence>
<evidence type="ECO:0000313" key="3">
    <source>
        <dbReference type="Proteomes" id="UP000606044"/>
    </source>
</evidence>
<organism evidence="2 3">
    <name type="scientific">Azorhizobium oxalatiphilum</name>
    <dbReference type="NCBI Taxonomy" id="980631"/>
    <lineage>
        <taxon>Bacteria</taxon>
        <taxon>Pseudomonadati</taxon>
        <taxon>Pseudomonadota</taxon>
        <taxon>Alphaproteobacteria</taxon>
        <taxon>Hyphomicrobiales</taxon>
        <taxon>Xanthobacteraceae</taxon>
        <taxon>Azorhizobium</taxon>
    </lineage>
</organism>
<dbReference type="PANTHER" id="PTHR30373">
    <property type="entry name" value="UPF0603 PROTEIN YGCG"/>
    <property type="match status" value="1"/>
</dbReference>